<dbReference type="RefSeq" id="WP_169204574.1">
    <property type="nucleotide sequence ID" value="NZ_CP059560.1"/>
</dbReference>
<evidence type="ECO:0000313" key="3">
    <source>
        <dbReference type="Proteomes" id="UP000652074"/>
    </source>
</evidence>
<gene>
    <name evidence="2" type="ORF">GPA26_01370</name>
</gene>
<sequence>MKVLRNAFTAIGTIAILSASHAALAAISAEEADRLGKDLTPMGAEKAGNKDGTIPAWDGGLTKPPAGFKPENGYIDPFAAEKPLFTITAQNYEQYKDKLTAGMIEMFKKYPNFRMPIYPTHRTFANPKEVYAHVKEQATKVTVDKAGGLQDYSAPGIGFPIPKTGVEVMYNHLLRWYGGFHFCTNWLPVRPNGDYYKVGYCEDQIQASNMDDPAPGQMYYYFGYYSAPTTLVGTMYLVHEPFDYTKSERAAWIYNSGQRRVRRAPNVAFDNVDDGTEGMRITDDWFGFNGSMERYEWQLVGKKEMYIPYNAYKLIDPKLKYADMLDKGFIKPDLIRYELHRVWVVEANLKKGMSHNYAKRTFYLDEDSWLIAAADAYDSRGTLWRSYSLPLTQLYDVPVMHQRPYMVHDLTNGNLFVGQIDNEIKQPSITFNVKGKVDDFKSDALRRRGMQQ</sequence>
<proteinExistence type="predicted"/>
<feature type="chain" id="PRO_5045067413" evidence="1">
    <location>
        <begin position="26"/>
        <end position="452"/>
    </location>
</feature>
<dbReference type="InterPro" id="IPR010752">
    <property type="entry name" value="DUF1329"/>
</dbReference>
<name>A0ABX1MGQ9_9RHOO</name>
<dbReference type="EMBL" id="WTVR01000002">
    <property type="protein sequence ID" value="NMF87122.1"/>
    <property type="molecule type" value="Genomic_DNA"/>
</dbReference>
<feature type="signal peptide" evidence="1">
    <location>
        <begin position="1"/>
        <end position="25"/>
    </location>
</feature>
<dbReference type="Pfam" id="PF07044">
    <property type="entry name" value="DUF1329"/>
    <property type="match status" value="1"/>
</dbReference>
<comment type="caution">
    <text evidence="2">The sequence shown here is derived from an EMBL/GenBank/DDBJ whole genome shotgun (WGS) entry which is preliminary data.</text>
</comment>
<reference evidence="2 3" key="1">
    <citation type="submission" date="2019-12" db="EMBL/GenBank/DDBJ databases">
        <title>Comparative genomics gives insights into the taxonomy of the Azoarcus-Aromatoleum group and reveals separate origins of nif in the plant-associated Azoarcus and non-plant-associated Aromatoleum sub-groups.</title>
        <authorList>
            <person name="Lafos M."/>
            <person name="Maluk M."/>
            <person name="Batista M."/>
            <person name="Junghare M."/>
            <person name="Carmona M."/>
            <person name="Faoro H."/>
            <person name="Cruz L.M."/>
            <person name="Battistoni F."/>
            <person name="De Souza E."/>
            <person name="Pedrosa F."/>
            <person name="Chen W.-M."/>
            <person name="Poole P.S."/>
            <person name="Dixon R.A."/>
            <person name="James E.K."/>
        </authorList>
    </citation>
    <scope>NUCLEOTIDE SEQUENCE [LARGE SCALE GENOMIC DNA]</scope>
    <source>
        <strain evidence="2 3">ToN1</strain>
    </source>
</reference>
<keyword evidence="1" id="KW-0732">Signal</keyword>
<evidence type="ECO:0000313" key="2">
    <source>
        <dbReference type="EMBL" id="NMF87122.1"/>
    </source>
</evidence>
<accession>A0ABX1MGQ9</accession>
<organism evidence="2 3">
    <name type="scientific">Aromatoleum petrolei</name>
    <dbReference type="NCBI Taxonomy" id="76116"/>
    <lineage>
        <taxon>Bacteria</taxon>
        <taxon>Pseudomonadati</taxon>
        <taxon>Pseudomonadota</taxon>
        <taxon>Betaproteobacteria</taxon>
        <taxon>Rhodocyclales</taxon>
        <taxon>Rhodocyclaceae</taxon>
        <taxon>Aromatoleum</taxon>
    </lineage>
</organism>
<dbReference type="CDD" id="cd16329">
    <property type="entry name" value="LolA_like"/>
    <property type="match status" value="1"/>
</dbReference>
<dbReference type="Proteomes" id="UP000652074">
    <property type="component" value="Unassembled WGS sequence"/>
</dbReference>
<dbReference type="Gene3D" id="2.50.20.10">
    <property type="entry name" value="Lipoprotein localisation LolA/LolB/LppX"/>
    <property type="match status" value="1"/>
</dbReference>
<protein>
    <submittedName>
        <fullName evidence="2">DUF1329 domain-containing protein</fullName>
    </submittedName>
</protein>
<evidence type="ECO:0000256" key="1">
    <source>
        <dbReference type="SAM" id="SignalP"/>
    </source>
</evidence>
<keyword evidence="3" id="KW-1185">Reference proteome</keyword>